<feature type="non-terminal residue" evidence="1">
    <location>
        <position position="63"/>
    </location>
</feature>
<dbReference type="EMBL" id="QJKJ01007526">
    <property type="protein sequence ID" value="RDX82860.1"/>
    <property type="molecule type" value="Genomic_DNA"/>
</dbReference>
<gene>
    <name evidence="1" type="ORF">CR513_36300</name>
</gene>
<comment type="caution">
    <text evidence="1">The sequence shown here is derived from an EMBL/GenBank/DDBJ whole genome shotgun (WGS) entry which is preliminary data.</text>
</comment>
<reference evidence="1" key="1">
    <citation type="submission" date="2018-05" db="EMBL/GenBank/DDBJ databases">
        <title>Draft genome of Mucuna pruriens seed.</title>
        <authorList>
            <person name="Nnadi N.E."/>
            <person name="Vos R."/>
            <person name="Hasami M.H."/>
            <person name="Devisetty U.K."/>
            <person name="Aguiy J.C."/>
        </authorList>
    </citation>
    <scope>NUCLEOTIDE SEQUENCE [LARGE SCALE GENOMIC DNA]</scope>
    <source>
        <strain evidence="1">JCA_2017</strain>
    </source>
</reference>
<dbReference type="Proteomes" id="UP000257109">
    <property type="component" value="Unassembled WGS sequence"/>
</dbReference>
<evidence type="ECO:0000313" key="1">
    <source>
        <dbReference type="EMBL" id="RDX82860.1"/>
    </source>
</evidence>
<protein>
    <submittedName>
        <fullName evidence="1">Uncharacterized protein</fullName>
    </submittedName>
</protein>
<proteinExistence type="predicted"/>
<dbReference type="AlphaFoldDB" id="A0A371FXC1"/>
<evidence type="ECO:0000313" key="2">
    <source>
        <dbReference type="Proteomes" id="UP000257109"/>
    </source>
</evidence>
<keyword evidence="2" id="KW-1185">Reference proteome</keyword>
<name>A0A371FXC1_MUCPR</name>
<accession>A0A371FXC1</accession>
<sequence length="63" mass="7167">MDQILVEIYPFIEDIVDVKCAKLQASLMVLGLNKQTGPSIFFLQTSHISLNKTQQILKVIFLM</sequence>
<organism evidence="1 2">
    <name type="scientific">Mucuna pruriens</name>
    <name type="common">Velvet bean</name>
    <name type="synonym">Dolichos pruriens</name>
    <dbReference type="NCBI Taxonomy" id="157652"/>
    <lineage>
        <taxon>Eukaryota</taxon>
        <taxon>Viridiplantae</taxon>
        <taxon>Streptophyta</taxon>
        <taxon>Embryophyta</taxon>
        <taxon>Tracheophyta</taxon>
        <taxon>Spermatophyta</taxon>
        <taxon>Magnoliopsida</taxon>
        <taxon>eudicotyledons</taxon>
        <taxon>Gunneridae</taxon>
        <taxon>Pentapetalae</taxon>
        <taxon>rosids</taxon>
        <taxon>fabids</taxon>
        <taxon>Fabales</taxon>
        <taxon>Fabaceae</taxon>
        <taxon>Papilionoideae</taxon>
        <taxon>50 kb inversion clade</taxon>
        <taxon>NPAAA clade</taxon>
        <taxon>indigoferoid/millettioid clade</taxon>
        <taxon>Phaseoleae</taxon>
        <taxon>Mucuna</taxon>
    </lineage>
</organism>
<feature type="non-terminal residue" evidence="1">
    <location>
        <position position="1"/>
    </location>
</feature>